<evidence type="ECO:0000313" key="1">
    <source>
        <dbReference type="EMBL" id="QPG48582.1"/>
    </source>
</evidence>
<dbReference type="Proteomes" id="UP000594632">
    <property type="component" value="Chromosome"/>
</dbReference>
<reference evidence="1 2" key="1">
    <citation type="journal article" date="2020" name="Nat. Commun.">
        <title>The structures of two archaeal type IV pili illuminate evolutionary relationships.</title>
        <authorList>
            <person name="Wang F."/>
            <person name="Baquero D.P."/>
            <person name="Su Z."/>
            <person name="Beltran L.C."/>
            <person name="Prangishvili D."/>
            <person name="Krupovic M."/>
            <person name="Egelman E.H."/>
        </authorList>
    </citation>
    <scope>NUCLEOTIDE SEQUENCE [LARGE SCALE GENOMIC DNA]</scope>
    <source>
        <strain evidence="1 2">POZ149</strain>
    </source>
</reference>
<protein>
    <submittedName>
        <fullName evidence="1">Uncharacterized protein</fullName>
    </submittedName>
</protein>
<name>A0A7S9NPX0_SACSO</name>
<dbReference type="AlphaFoldDB" id="A0A7S9NPX0"/>
<accession>A0A7S9NPX0</accession>
<organism evidence="1 2">
    <name type="scientific">Saccharolobus solfataricus</name>
    <name type="common">Sulfolobus solfataricus</name>
    <dbReference type="NCBI Taxonomy" id="2287"/>
    <lineage>
        <taxon>Archaea</taxon>
        <taxon>Thermoproteota</taxon>
        <taxon>Thermoprotei</taxon>
        <taxon>Sulfolobales</taxon>
        <taxon>Sulfolobaceae</taxon>
        <taxon>Saccharolobus</taxon>
    </lineage>
</organism>
<evidence type="ECO:0000313" key="2">
    <source>
        <dbReference type="Proteomes" id="UP000594632"/>
    </source>
</evidence>
<dbReference type="EMBL" id="CP050869">
    <property type="protein sequence ID" value="QPG48582.1"/>
    <property type="molecule type" value="Genomic_DNA"/>
</dbReference>
<proteinExistence type="predicted"/>
<dbReference type="Gene3D" id="3.50.50.100">
    <property type="match status" value="1"/>
</dbReference>
<gene>
    <name evidence="1" type="ORF">HFC64_06695</name>
</gene>
<sequence length="48" mass="5263">MTKVLVLGARFGGLSAAYALKRLAGSGVSPILLKMIQFLWKRKISERS</sequence>